<dbReference type="InterPro" id="IPR021109">
    <property type="entry name" value="Peptidase_aspartic_dom_sf"/>
</dbReference>
<proteinExistence type="predicted"/>
<dbReference type="PANTHER" id="PTHR33067">
    <property type="entry name" value="RNA-DIRECTED DNA POLYMERASE-RELATED"/>
    <property type="match status" value="1"/>
</dbReference>
<dbReference type="Gene3D" id="2.40.70.10">
    <property type="entry name" value="Acid Proteases"/>
    <property type="match status" value="1"/>
</dbReference>
<protein>
    <recommendedName>
        <fullName evidence="3">MAK10-like protein</fullName>
    </recommendedName>
</protein>
<accession>A0A699HWI7</accession>
<feature type="region of interest" description="Disordered" evidence="1">
    <location>
        <begin position="1"/>
        <end position="56"/>
    </location>
</feature>
<evidence type="ECO:0000313" key="2">
    <source>
        <dbReference type="EMBL" id="GEY92439.1"/>
    </source>
</evidence>
<dbReference type="PANTHER" id="PTHR33067:SF9">
    <property type="entry name" value="RNA-DIRECTED DNA POLYMERASE"/>
    <property type="match status" value="1"/>
</dbReference>
<evidence type="ECO:0008006" key="3">
    <source>
        <dbReference type="Google" id="ProtNLM"/>
    </source>
</evidence>
<sequence length="501" mass="56857">MAATIASSLEAEQDSGNINKTQSKATPNKPSSQGTDLGGGPRVLDLEKTKTSQRNKIDSLKRRVKKLEKRNRSRTHKLKRLYKVGLTASVESSIDEESLGEDASKQERRIDAIYTDDEITLVNDTDNEMLDEEAVKRLQAEFDEEERLIYMLVEKKYPLTPPTLSMMLEKKLQIDYEIVGGYDCSTPSTVLIGGEEPEPTLEDEFQDLHLKLPVLEVLAHTLIYNALLDKYIESLELGKNRSAFILGEVSTKIKDHGLFTLPCRLGDSKPFDTLAGLGSCVNIIPLYLFKKLNIGLLEKSNHIFRLADETKSYHVGIFKDIEVHIGKLKLLNDFYVIDMKKDSKTPLLVGRGFLATTNTVIDCRIAKIAVGEGITRSVFGVKGVDLGAQIPYYVRRDFLDCYFPKEWEIARDDEINPFKDVFVFRRMVEFLGALPINLKSNMWVSNDLINNPINWNKPPKNRDGAWYAKIRLNDLDGEEYTKTIQSIPTTRKLCEKESPRE</sequence>
<reference evidence="2" key="1">
    <citation type="journal article" date="2019" name="Sci. Rep.">
        <title>Draft genome of Tanacetum cinerariifolium, the natural source of mosquito coil.</title>
        <authorList>
            <person name="Yamashiro T."/>
            <person name="Shiraishi A."/>
            <person name="Satake H."/>
            <person name="Nakayama K."/>
        </authorList>
    </citation>
    <scope>NUCLEOTIDE SEQUENCE</scope>
</reference>
<comment type="caution">
    <text evidence="2">The sequence shown here is derived from an EMBL/GenBank/DDBJ whole genome shotgun (WGS) entry which is preliminary data.</text>
</comment>
<name>A0A699HWI7_TANCI</name>
<dbReference type="EMBL" id="BKCJ010222931">
    <property type="protein sequence ID" value="GEY92439.1"/>
    <property type="molecule type" value="Genomic_DNA"/>
</dbReference>
<organism evidence="2">
    <name type="scientific">Tanacetum cinerariifolium</name>
    <name type="common">Dalmatian daisy</name>
    <name type="synonym">Chrysanthemum cinerariifolium</name>
    <dbReference type="NCBI Taxonomy" id="118510"/>
    <lineage>
        <taxon>Eukaryota</taxon>
        <taxon>Viridiplantae</taxon>
        <taxon>Streptophyta</taxon>
        <taxon>Embryophyta</taxon>
        <taxon>Tracheophyta</taxon>
        <taxon>Spermatophyta</taxon>
        <taxon>Magnoliopsida</taxon>
        <taxon>eudicotyledons</taxon>
        <taxon>Gunneridae</taxon>
        <taxon>Pentapetalae</taxon>
        <taxon>asterids</taxon>
        <taxon>campanulids</taxon>
        <taxon>Asterales</taxon>
        <taxon>Asteraceae</taxon>
        <taxon>Asteroideae</taxon>
        <taxon>Anthemideae</taxon>
        <taxon>Anthemidinae</taxon>
        <taxon>Tanacetum</taxon>
    </lineage>
</organism>
<gene>
    <name evidence="2" type="ORF">Tci_464413</name>
</gene>
<dbReference type="AlphaFoldDB" id="A0A699HWI7"/>
<evidence type="ECO:0000256" key="1">
    <source>
        <dbReference type="SAM" id="MobiDB-lite"/>
    </source>
</evidence>
<dbReference type="CDD" id="cd00303">
    <property type="entry name" value="retropepsin_like"/>
    <property type="match status" value="1"/>
</dbReference>
<feature type="compositionally biased region" description="Basic and acidic residues" evidence="1">
    <location>
        <begin position="44"/>
        <end position="56"/>
    </location>
</feature>
<feature type="compositionally biased region" description="Polar residues" evidence="1">
    <location>
        <begin position="14"/>
        <end position="35"/>
    </location>
</feature>